<evidence type="ECO:0000256" key="3">
    <source>
        <dbReference type="ARBA" id="ARBA00022692"/>
    </source>
</evidence>
<keyword evidence="2" id="KW-1003">Cell membrane</keyword>
<evidence type="ECO:0000256" key="5">
    <source>
        <dbReference type="ARBA" id="ARBA00023136"/>
    </source>
</evidence>
<evidence type="ECO:0000256" key="1">
    <source>
        <dbReference type="ARBA" id="ARBA00004651"/>
    </source>
</evidence>
<reference evidence="7 8" key="1">
    <citation type="submission" date="2018-05" db="EMBL/GenBank/DDBJ databases">
        <title>Evolution of GPA BGCs.</title>
        <authorList>
            <person name="Waglechner N."/>
            <person name="Wright G.D."/>
        </authorList>
    </citation>
    <scope>NUCLEOTIDE SEQUENCE [LARGE SCALE GENOMIC DNA]</scope>
    <source>
        <strain evidence="7 8">A82846</strain>
    </source>
</reference>
<dbReference type="EMBL" id="QHKI01000001">
    <property type="protein sequence ID" value="RSM91621.1"/>
    <property type="molecule type" value="Genomic_DNA"/>
</dbReference>
<keyword evidence="4 6" id="KW-1133">Transmembrane helix</keyword>
<evidence type="ECO:0000256" key="4">
    <source>
        <dbReference type="ARBA" id="ARBA00022989"/>
    </source>
</evidence>
<feature type="transmembrane region" description="Helical" evidence="6">
    <location>
        <begin position="6"/>
        <end position="23"/>
    </location>
</feature>
<evidence type="ECO:0008006" key="9">
    <source>
        <dbReference type="Google" id="ProtNLM"/>
    </source>
</evidence>
<dbReference type="GO" id="GO:0015075">
    <property type="term" value="F:monoatomic ion transmembrane transporter activity"/>
    <property type="evidence" value="ECO:0007669"/>
    <property type="project" value="InterPro"/>
</dbReference>
<dbReference type="Pfam" id="PF04066">
    <property type="entry name" value="MrpF_PhaF"/>
    <property type="match status" value="1"/>
</dbReference>
<evidence type="ECO:0000256" key="6">
    <source>
        <dbReference type="SAM" id="Phobius"/>
    </source>
</evidence>
<feature type="transmembrane region" description="Helical" evidence="6">
    <location>
        <begin position="35"/>
        <end position="53"/>
    </location>
</feature>
<organism evidence="7 8">
    <name type="scientific">Kibdelosporangium aridum</name>
    <dbReference type="NCBI Taxonomy" id="2030"/>
    <lineage>
        <taxon>Bacteria</taxon>
        <taxon>Bacillati</taxon>
        <taxon>Actinomycetota</taxon>
        <taxon>Actinomycetes</taxon>
        <taxon>Pseudonocardiales</taxon>
        <taxon>Pseudonocardiaceae</taxon>
        <taxon>Kibdelosporangium</taxon>
    </lineage>
</organism>
<gene>
    <name evidence="7" type="ORF">DMH04_01170</name>
</gene>
<dbReference type="InterPro" id="IPR007208">
    <property type="entry name" value="MrpF/PhaF-like"/>
</dbReference>
<name>A0A428ZUC2_KIBAR</name>
<proteinExistence type="predicted"/>
<sequence>MNLWLLAAVILIVGAIAPAMLLTSRGDEVRRLIGLQLLGSVTVLVMVVLAQGFGQPQYLIVPLMLVVLSFAGTLVFVRLLGTRR</sequence>
<evidence type="ECO:0000256" key="2">
    <source>
        <dbReference type="ARBA" id="ARBA00022475"/>
    </source>
</evidence>
<comment type="caution">
    <text evidence="7">The sequence shown here is derived from an EMBL/GenBank/DDBJ whole genome shotgun (WGS) entry which is preliminary data.</text>
</comment>
<dbReference type="GO" id="GO:0005886">
    <property type="term" value="C:plasma membrane"/>
    <property type="evidence" value="ECO:0007669"/>
    <property type="project" value="UniProtKB-SubCell"/>
</dbReference>
<keyword evidence="5 6" id="KW-0472">Membrane</keyword>
<dbReference type="AlphaFoldDB" id="A0A428ZUC2"/>
<dbReference type="OrthoDB" id="4966558at2"/>
<dbReference type="Proteomes" id="UP000287547">
    <property type="component" value="Unassembled WGS sequence"/>
</dbReference>
<accession>A0A428ZUC2</accession>
<protein>
    <recommendedName>
        <fullName evidence="9">Multiple resistance and pH regulation protein F (MrpF / PhaF)</fullName>
    </recommendedName>
</protein>
<evidence type="ECO:0000313" key="7">
    <source>
        <dbReference type="EMBL" id="RSM91621.1"/>
    </source>
</evidence>
<dbReference type="RefSeq" id="WP_037260386.1">
    <property type="nucleotide sequence ID" value="NZ_QHKI01000001.1"/>
</dbReference>
<evidence type="ECO:0000313" key="8">
    <source>
        <dbReference type="Proteomes" id="UP000287547"/>
    </source>
</evidence>
<comment type="subcellular location">
    <subcellularLocation>
        <location evidence="1">Cell membrane</location>
        <topology evidence="1">Multi-pass membrane protein</topology>
    </subcellularLocation>
</comment>
<feature type="transmembrane region" description="Helical" evidence="6">
    <location>
        <begin position="59"/>
        <end position="80"/>
    </location>
</feature>
<keyword evidence="3 6" id="KW-0812">Transmembrane</keyword>